<reference evidence="1" key="1">
    <citation type="submission" date="2022-04" db="EMBL/GenBank/DDBJ databases">
        <title>Genome of the entomopathogenic fungus Entomophthora muscae.</title>
        <authorList>
            <person name="Elya C."/>
            <person name="Lovett B.R."/>
            <person name="Lee E."/>
            <person name="Macias A.M."/>
            <person name="Hajek A.E."/>
            <person name="De Bivort B.L."/>
            <person name="Kasson M.T."/>
            <person name="De Fine Licht H.H."/>
            <person name="Stajich J.E."/>
        </authorList>
    </citation>
    <scope>NUCLEOTIDE SEQUENCE</scope>
    <source>
        <strain evidence="1">Berkeley</strain>
    </source>
</reference>
<keyword evidence="2" id="KW-1185">Reference proteome</keyword>
<evidence type="ECO:0000313" key="1">
    <source>
        <dbReference type="EMBL" id="KAJ9085367.1"/>
    </source>
</evidence>
<sequence length="93" mass="10304">METSQDPLGPDTETCQTLKDNSLNGHQIAVNLVPSKIQTYAEVVACLKEVTTRPPARTANDHQLMPVSSIDVKTQQLGEYFSKIRYQVGNLET</sequence>
<protein>
    <submittedName>
        <fullName evidence="1">Uncharacterized protein</fullName>
    </submittedName>
</protein>
<proteinExistence type="predicted"/>
<dbReference type="EMBL" id="QTSX02000767">
    <property type="protein sequence ID" value="KAJ9085367.1"/>
    <property type="molecule type" value="Genomic_DNA"/>
</dbReference>
<accession>A0ACC2UG57</accession>
<comment type="caution">
    <text evidence="1">The sequence shown here is derived from an EMBL/GenBank/DDBJ whole genome shotgun (WGS) entry which is preliminary data.</text>
</comment>
<evidence type="ECO:0000313" key="2">
    <source>
        <dbReference type="Proteomes" id="UP001165960"/>
    </source>
</evidence>
<organism evidence="1 2">
    <name type="scientific">Entomophthora muscae</name>
    <dbReference type="NCBI Taxonomy" id="34485"/>
    <lineage>
        <taxon>Eukaryota</taxon>
        <taxon>Fungi</taxon>
        <taxon>Fungi incertae sedis</taxon>
        <taxon>Zoopagomycota</taxon>
        <taxon>Entomophthoromycotina</taxon>
        <taxon>Entomophthoromycetes</taxon>
        <taxon>Entomophthorales</taxon>
        <taxon>Entomophthoraceae</taxon>
        <taxon>Entomophthora</taxon>
    </lineage>
</organism>
<name>A0ACC2UG57_9FUNG</name>
<dbReference type="Proteomes" id="UP001165960">
    <property type="component" value="Unassembled WGS sequence"/>
</dbReference>
<gene>
    <name evidence="1" type="ORF">DSO57_1014786</name>
</gene>